<name>A0A9Q0MWE6_9DIPT</name>
<feature type="region of interest" description="Disordered" evidence="2">
    <location>
        <begin position="744"/>
        <end position="772"/>
    </location>
</feature>
<proteinExistence type="inferred from homology"/>
<dbReference type="EMBL" id="WJQU01000003">
    <property type="protein sequence ID" value="KAJ6638315.1"/>
    <property type="molecule type" value="Genomic_DNA"/>
</dbReference>
<dbReference type="GO" id="GO:0042162">
    <property type="term" value="F:telomeric DNA binding"/>
    <property type="evidence" value="ECO:0007669"/>
    <property type="project" value="TreeGrafter"/>
</dbReference>
<dbReference type="InterPro" id="IPR008942">
    <property type="entry name" value="ENTH_VHS"/>
</dbReference>
<evidence type="ECO:0000313" key="4">
    <source>
        <dbReference type="EMBL" id="KAJ6638315.1"/>
    </source>
</evidence>
<feature type="domain" description="ENTH" evidence="3">
    <location>
        <begin position="1855"/>
        <end position="1988"/>
    </location>
</feature>
<dbReference type="OrthoDB" id="4033880at2759"/>
<dbReference type="Pfam" id="PF10193">
    <property type="entry name" value="Telomere_reg-2"/>
    <property type="match status" value="1"/>
</dbReference>
<dbReference type="FunFam" id="1.25.40.90:FF:000006">
    <property type="entry name" value="Clathrin interactor 1"/>
    <property type="match status" value="1"/>
</dbReference>
<feature type="compositionally biased region" description="Low complexity" evidence="2">
    <location>
        <begin position="757"/>
        <end position="767"/>
    </location>
</feature>
<evidence type="ECO:0000259" key="3">
    <source>
        <dbReference type="PROSITE" id="PS50942"/>
    </source>
</evidence>
<dbReference type="FunFam" id="1.10.1170.10:FF:000001">
    <property type="entry name" value="baculoviral IAP repeat-containing protein 6 isoform X1"/>
    <property type="match status" value="1"/>
</dbReference>
<dbReference type="InterPro" id="IPR038528">
    <property type="entry name" value="TEL2_C_sf"/>
</dbReference>
<dbReference type="PANTHER" id="PTHR15830">
    <property type="entry name" value="TELOMERE LENGTH REGULATION PROTEIN TEL2 FAMILY MEMBER"/>
    <property type="match status" value="1"/>
</dbReference>
<accession>A0A9Q0MWE6</accession>
<evidence type="ECO:0000313" key="5">
    <source>
        <dbReference type="Proteomes" id="UP001151699"/>
    </source>
</evidence>
<feature type="compositionally biased region" description="Basic and acidic residues" evidence="2">
    <location>
        <begin position="437"/>
        <end position="461"/>
    </location>
</feature>
<gene>
    <name evidence="4" type="primary">Birc6</name>
    <name evidence="4" type="ORF">Bhyg_11050</name>
</gene>
<feature type="region of interest" description="Disordered" evidence="2">
    <location>
        <begin position="437"/>
        <end position="462"/>
    </location>
</feature>
<reference evidence="4" key="1">
    <citation type="submission" date="2022-07" db="EMBL/GenBank/DDBJ databases">
        <authorList>
            <person name="Trinca V."/>
            <person name="Uliana J.V.C."/>
            <person name="Torres T.T."/>
            <person name="Ward R.J."/>
            <person name="Monesi N."/>
        </authorList>
    </citation>
    <scope>NUCLEOTIDE SEQUENCE</scope>
    <source>
        <strain evidence="4">HSMRA1968</strain>
        <tissue evidence="4">Whole embryos</tissue>
    </source>
</reference>
<dbReference type="SMART" id="SM00273">
    <property type="entry name" value="ENTH"/>
    <property type="match status" value="1"/>
</dbReference>
<dbReference type="SMART" id="SM00238">
    <property type="entry name" value="BIR"/>
    <property type="match status" value="1"/>
</dbReference>
<dbReference type="Gene3D" id="1.10.1170.10">
    <property type="entry name" value="Inhibitor Of Apoptosis Protein (2mihbC-IAP-1), Chain A"/>
    <property type="match status" value="1"/>
</dbReference>
<dbReference type="Proteomes" id="UP001151699">
    <property type="component" value="Chromosome X"/>
</dbReference>
<dbReference type="PROSITE" id="PS50942">
    <property type="entry name" value="ENTH"/>
    <property type="match status" value="1"/>
</dbReference>
<dbReference type="SUPFAM" id="SSF48464">
    <property type="entry name" value="ENTH/VHS domain"/>
    <property type="match status" value="1"/>
</dbReference>
<dbReference type="SUPFAM" id="SSF48371">
    <property type="entry name" value="ARM repeat"/>
    <property type="match status" value="1"/>
</dbReference>
<sequence length="3184" mass="360123">MQDKLFLKQDGCLFVGSQVTDIIFHSNLNVMLVFDQSNGLKVLDINSGVILSTVGLGGGDRKIAGKYLPQQDKVLFWDGRNIGMRGDYNGVLFLETILQTPVKQTDDIVRLEILLSEAVLFLQSLQNIEEHGLENTSDVINEFVSKITEANSMEKKGIKAQKWNTICLELPHSYFKMVANNVVFQLKKLDRHIPALAIASAISERLTDLRQDGRMIEALNAIGNSNRYLMYSEATRRQTFLQWPHMDYKWALPNQMAQAGFYHQPVNAGDDRAMCFTCNVCLVCWEKTDEPWSEHERHSPSCPFVKGEYTQNVPLAITSATNPATATTGFTIMCNGIESNLVCTGNVNGEVELWKTKWQVEKIDSFHIRDHVQFLKSSLKIDDLAETDIELHALCTIPVTSGTDCKSDNNIRIVCGISIRSKEYLIVYNIMKIETSQKSDESNDRNEKEESKDNNKDDASNKKSTLKNIVLEDDYSEDDIIDLSYVESSEFCPYKNMEKLFMDETEELLSEDDSKTKNVNAESPTISASVSTLTEAITCVPMQLLMVDSHLVTNFSIVDIIPSYDQKYLLIELKNTSISPSSTLSDVAIEVDSEMDSGQKMLDDKNEVLLVVFEIKETGLEAIPTVSRWFLDDNAPVQICMLPNYVDKITGDVVDANSENVFAMVCHSGKLLLISLLTLSTISDVSEYEFVTVTYCRNLERICASTASGMLQFYAFFDMDLDSADDHEDDKVSNVDVHFNASEGDISETDGLNKGQSIPSTSNTSLSSHRDNAHCPNYHSPTAVSLLAYKTELTPQDLKSMYTLTAFDPILTQYSAEVPACWNELIQAQKQRRPSQQLRAGDNSYLTKTWRLHNDATTWDEHIIEITLSKPASLGHIDLRFTLYQQCPNPPAIQITLLKQNAIGFGYRMKTPCSSSSGTGSTSASAATSDATRDKSDDFKVDFAEFKENPVLSEDYLQAHNADILAGPIELASCMDLNEDGGLVTLTSPKLFKTKSRNFLIHIKTMADVSKSGHGKTRVPVRKKGILRYLFPSFAKPSSQISANSSLSQDCCTSKASNNEFYIGCDWLHELSISLRSTLNSYEIPNERSQRIAMLESNILLKNLLPIISNSELNNENMMALDILQWIIMIRLARYRSPIPDATKKQSSENVTNMHQQQVECVTAFQSHLSSLLRSCILNGNRTSANKCVKIILTTLEGVNNMLPDRFEKVQFEKSLRNAILDCLPDLVFAKYSGALRWFTLLVSTSSTFVSQSQISEACLGLLLDVTKEMANRNNQYTSLLRTRFGLYGLPFEPELFDAELPLIAKYSSPNALSSIIIKNAPATQQQNTIIDLKKFCSPDGNELRTFPSQIRRKGISNQIRGILEVEPLHFTCCAASEATRVENMDSAAATQANNIIDDILFDTPPQSNEPQTVNINNIDHAPKGTTTMTNSKPKNAQDDMNNIILLDKIFNSSLIKHEAKIMASNDKNKENNYNYFDNFPVIIKPIDSKFTPFAMESHEKLNIKPTTRAAKVESQKPTSSKSVVTSKLQEMLTESMDESMAAYPWHKLLSLPTKQMVVIDRMHSGARRFITLNFGYLVKLTDVIIPACEDLVSTAIDVWSIEEEVDSTRLAMATDINTKTLVLSDLQPPPLCRFMKITTTGRYGMSATRCKIPIGSFFGHVIVDDTGYSKPALTIEKPINNNVGMQLKALHSLYEDVHCRYSLSRNKLMELLDPLFNSYISNVAHMQAYLNKNIDPDNISIDHTKILNVYEINDLLTVIVTYNLHIRANSKENVLWKYVSAQSKNSPEKFFIDPEHYSGDFPSIHEILNKIKKFRRNENAKFIRRDIDCVANELEKEALNSQTTHVQTKTRRTNVVMNYTEIEGKVREATNDEQWGPTGQIMQELAHATFTYEHFPEVMSMLWKRMLQDNKTNWRRTYKSLLLLNYLVRNGSERVVTSSREHIYDLRSLENYTFTDENGKDQGINVRHKLTRKKKSCKKRLITDNVDHSQVRELIDFIQDDDKLREERKKAKKNKDKYIGMSADAMGARMGTGSYNDNWDSSRRGGDRPSDRNWCKDYEDDYQYDGEREDSDVESVEPPTSTRRYRDKDRSSPTSSYSNSDRKTQSTINVTVNPKSSVITKAPLPKSAKKIDMGAATNFGKSDLGINSPTHRNTHAEEDLFSADSTPSNNNNISRPVENMFKTCSPSPTNLKNDNHNDLDFNPREDENDFGDFASAFGATTLKDDVPKDDFADFSNVFAQPAPAPTSTNANNLLLDPSPLSIVNKVVCNVKIMLLQVPSDTDLIRPINIQEIQQDNNTYNRNETIQTLLHNIQTGKTTLRSASDIQRIEQLITDFVDKLPGPMTPEKLIRIDDSIYIDWKTFAINEYSQCLDEILQRVDRNWPDVKHSGNVFEKLFVVDSNASFVVESVTALATNLSKNPGTLIHVLSVILNNETTLFTTFLDLSYNDVTLNETDRYLLEKRGEDFIQMLISLPNRIANEMKEKTPDEFLPNAFSQLLLEQVLKAINFACNVNAVETNQVFGVTFITKLFSKIITNFHSERSSTSITRAIRILSSWSANSSTTSKFVQDLFLGLNRQAIDVIAVFILKNISDLRPLLGTNALTTSNNWNQCLLVTIPFLQFFSDSNVCINLVRFLNDIDAQTEMDTLLLELLSTWASKTSICRTSIPQHVYLSSLILLIVRSRKCSHEAKLKEFLFRGVQQHLESQSSSIRCIGMIVTELVLNKIDSFAAEEKLRFNYENFDSNDKEIVESLRNLCHFYDQPKSKDDGSEDIPPVVVYQRKMKEHSDPQKMTNAIVAANDELDSDDDLECYDMSNDVPVVLDKTPKYLLDLKESICETEDPDIFSACLENGRQMILEQLENDDVQLGLDLLRIFIGLEQKFFMNNFEEHRLAICVAICTIYSKECVEYICGEFNSEMGRYSIASKVLMLEIIAGSARELSSIEITNTKLEPRSRSINNHVKKLTNSLEDNKILETEKILRDRIEKKSKRFATKSRHPLKHAQKNRFAPVAGHFFFPLLHGFDRNQLSLTATKSLKHDTDNILLVNFLHTISTIVLAAQNCPIVTKFAEVIFLMSSLLRFNDEAKIRLAVLQMYAAVLITVPKWSLQGEFFDDMCELKLWLESCCQYNIIKREQNDECREMAKHVLVLSDRHLQKNDRLQTLQPDGPATELVNSISCTSPPRSK</sequence>
<feature type="compositionally biased region" description="Basic and acidic residues" evidence="2">
    <location>
        <begin position="2041"/>
        <end position="2058"/>
    </location>
</feature>
<dbReference type="Gene3D" id="1.25.40.720">
    <property type="entry name" value="Telomere length regulation protein 2, C-terminal domain"/>
    <property type="match status" value="2"/>
</dbReference>
<feature type="compositionally biased region" description="Polar residues" evidence="2">
    <location>
        <begin position="1425"/>
        <end position="1437"/>
    </location>
</feature>
<dbReference type="InterPro" id="IPR051970">
    <property type="entry name" value="TEL2_Regulation"/>
</dbReference>
<feature type="compositionally biased region" description="Acidic residues" evidence="2">
    <location>
        <begin position="2059"/>
        <end position="2076"/>
    </location>
</feature>
<evidence type="ECO:0000256" key="2">
    <source>
        <dbReference type="SAM" id="MobiDB-lite"/>
    </source>
</evidence>
<keyword evidence="5" id="KW-1185">Reference proteome</keyword>
<dbReference type="GO" id="GO:0051879">
    <property type="term" value="F:Hsp90 protein binding"/>
    <property type="evidence" value="ECO:0007669"/>
    <property type="project" value="TreeGrafter"/>
</dbReference>
<dbReference type="GO" id="GO:0005829">
    <property type="term" value="C:cytosol"/>
    <property type="evidence" value="ECO:0007669"/>
    <property type="project" value="TreeGrafter"/>
</dbReference>
<evidence type="ECO:0000256" key="1">
    <source>
        <dbReference type="ARBA" id="ARBA00006133"/>
    </source>
</evidence>
<dbReference type="SUPFAM" id="SSF57924">
    <property type="entry name" value="Inhibitor of apoptosis (IAP) repeat"/>
    <property type="match status" value="1"/>
</dbReference>
<dbReference type="CDD" id="cd00022">
    <property type="entry name" value="BIR"/>
    <property type="match status" value="1"/>
</dbReference>
<feature type="region of interest" description="Disordered" evidence="2">
    <location>
        <begin position="2034"/>
        <end position="2113"/>
    </location>
</feature>
<comment type="caution">
    <text evidence="4">The sequence shown here is derived from an EMBL/GenBank/DDBJ whole genome shotgun (WGS) entry which is preliminary data.</text>
</comment>
<organism evidence="4 5">
    <name type="scientific">Pseudolycoriella hygida</name>
    <dbReference type="NCBI Taxonomy" id="35572"/>
    <lineage>
        <taxon>Eukaryota</taxon>
        <taxon>Metazoa</taxon>
        <taxon>Ecdysozoa</taxon>
        <taxon>Arthropoda</taxon>
        <taxon>Hexapoda</taxon>
        <taxon>Insecta</taxon>
        <taxon>Pterygota</taxon>
        <taxon>Neoptera</taxon>
        <taxon>Endopterygota</taxon>
        <taxon>Diptera</taxon>
        <taxon>Nematocera</taxon>
        <taxon>Sciaroidea</taxon>
        <taxon>Sciaridae</taxon>
        <taxon>Pseudolycoriella</taxon>
    </lineage>
</organism>
<dbReference type="InterPro" id="IPR001370">
    <property type="entry name" value="BIR_rpt"/>
</dbReference>
<dbReference type="PANTHER" id="PTHR15830:SF10">
    <property type="entry name" value="TELOMERE LENGTH REGULATION PROTEIN TEL2 HOMOLOG"/>
    <property type="match status" value="1"/>
</dbReference>
<dbReference type="Pfam" id="PF01417">
    <property type="entry name" value="ENTH"/>
    <property type="match status" value="1"/>
</dbReference>
<dbReference type="CDD" id="cd16989">
    <property type="entry name" value="ENTH_EpsinR"/>
    <property type="match status" value="1"/>
</dbReference>
<dbReference type="InterPro" id="IPR019337">
    <property type="entry name" value="Telomere_length_regulation_dom"/>
</dbReference>
<dbReference type="InterPro" id="IPR016024">
    <property type="entry name" value="ARM-type_fold"/>
</dbReference>
<feature type="region of interest" description="Disordered" evidence="2">
    <location>
        <begin position="1414"/>
        <end position="1437"/>
    </location>
</feature>
<feature type="compositionally biased region" description="Polar residues" evidence="2">
    <location>
        <begin position="2093"/>
        <end position="2113"/>
    </location>
</feature>
<protein>
    <submittedName>
        <fullName evidence="4">Baculoviral IAP repeat-containing protein 6</fullName>
    </submittedName>
</protein>
<dbReference type="Pfam" id="PF00653">
    <property type="entry name" value="BIR"/>
    <property type="match status" value="1"/>
</dbReference>
<dbReference type="InterPro" id="IPR013809">
    <property type="entry name" value="ENTH"/>
</dbReference>
<dbReference type="Gene3D" id="1.25.40.90">
    <property type="match status" value="1"/>
</dbReference>
<comment type="similarity">
    <text evidence="1">Belongs to the TEL2 family.</text>
</comment>
<dbReference type="GO" id="GO:0051083">
    <property type="term" value="P:'de novo' cotranslational protein folding"/>
    <property type="evidence" value="ECO:0007669"/>
    <property type="project" value="TreeGrafter"/>
</dbReference>
<dbReference type="PROSITE" id="PS50143">
    <property type="entry name" value="BIR_REPEAT_2"/>
    <property type="match status" value="1"/>
</dbReference>